<dbReference type="Pfam" id="PF00005">
    <property type="entry name" value="ABC_tran"/>
    <property type="match status" value="1"/>
</dbReference>
<dbReference type="AlphaFoldDB" id="A0A8J7JGL3"/>
<name>A0A8J7JGL3_9BACT</name>
<gene>
    <name evidence="9" type="ORF">JFN93_14700</name>
</gene>
<accession>A0A8J7JGL3</accession>
<evidence type="ECO:0000256" key="6">
    <source>
        <dbReference type="ARBA" id="ARBA00022967"/>
    </source>
</evidence>
<keyword evidence="7" id="KW-0472">Membrane</keyword>
<dbReference type="PROSITE" id="PS00211">
    <property type="entry name" value="ABC_TRANSPORTER_1"/>
    <property type="match status" value="1"/>
</dbReference>
<dbReference type="Gene3D" id="3.40.50.300">
    <property type="entry name" value="P-loop containing nucleotide triphosphate hydrolases"/>
    <property type="match status" value="1"/>
</dbReference>
<protein>
    <submittedName>
        <fullName evidence="9">ABC transporter ATP-binding protein</fullName>
    </submittedName>
</protein>
<dbReference type="CDD" id="cd03255">
    <property type="entry name" value="ABC_MJ0796_LolCDE_FtsE"/>
    <property type="match status" value="1"/>
</dbReference>
<keyword evidence="2" id="KW-0813">Transport</keyword>
<dbReference type="GO" id="GO:0005886">
    <property type="term" value="C:plasma membrane"/>
    <property type="evidence" value="ECO:0007669"/>
    <property type="project" value="TreeGrafter"/>
</dbReference>
<dbReference type="GO" id="GO:0005524">
    <property type="term" value="F:ATP binding"/>
    <property type="evidence" value="ECO:0007669"/>
    <property type="project" value="UniProtKB-KW"/>
</dbReference>
<keyword evidence="3" id="KW-1003">Cell membrane</keyword>
<keyword evidence="10" id="KW-1185">Reference proteome</keyword>
<proteinExistence type="inferred from homology"/>
<dbReference type="GO" id="GO:0089705">
    <property type="term" value="P:protein localization to outer membrane"/>
    <property type="evidence" value="ECO:0007669"/>
    <property type="project" value="TreeGrafter"/>
</dbReference>
<dbReference type="InterPro" id="IPR017871">
    <property type="entry name" value="ABC_transporter-like_CS"/>
</dbReference>
<comment type="similarity">
    <text evidence="1">Belongs to the ABC transporter superfamily.</text>
</comment>
<evidence type="ECO:0000256" key="1">
    <source>
        <dbReference type="ARBA" id="ARBA00005417"/>
    </source>
</evidence>
<dbReference type="SMART" id="SM00382">
    <property type="entry name" value="AAA"/>
    <property type="match status" value="1"/>
</dbReference>
<dbReference type="Proteomes" id="UP000636888">
    <property type="component" value="Unassembled WGS sequence"/>
</dbReference>
<keyword evidence="5 9" id="KW-0067">ATP-binding</keyword>
<evidence type="ECO:0000256" key="2">
    <source>
        <dbReference type="ARBA" id="ARBA00022448"/>
    </source>
</evidence>
<dbReference type="InterPro" id="IPR003439">
    <property type="entry name" value="ABC_transporter-like_ATP-bd"/>
</dbReference>
<dbReference type="PROSITE" id="PS50893">
    <property type="entry name" value="ABC_TRANSPORTER_2"/>
    <property type="match status" value="1"/>
</dbReference>
<dbReference type="FunFam" id="3.40.50.300:FF:000230">
    <property type="entry name" value="Lipoprotein-releasing system ATP-binding protein LolD"/>
    <property type="match status" value="1"/>
</dbReference>
<dbReference type="SUPFAM" id="SSF52540">
    <property type="entry name" value="P-loop containing nucleoside triphosphate hydrolases"/>
    <property type="match status" value="1"/>
</dbReference>
<evidence type="ECO:0000256" key="7">
    <source>
        <dbReference type="ARBA" id="ARBA00023136"/>
    </source>
</evidence>
<dbReference type="InterPro" id="IPR015854">
    <property type="entry name" value="ABC_transpr_LolD-like"/>
</dbReference>
<dbReference type="GO" id="GO:0022857">
    <property type="term" value="F:transmembrane transporter activity"/>
    <property type="evidence" value="ECO:0007669"/>
    <property type="project" value="TreeGrafter"/>
</dbReference>
<evidence type="ECO:0000259" key="8">
    <source>
        <dbReference type="PROSITE" id="PS50893"/>
    </source>
</evidence>
<evidence type="ECO:0000256" key="3">
    <source>
        <dbReference type="ARBA" id="ARBA00022475"/>
    </source>
</evidence>
<dbReference type="InterPro" id="IPR003593">
    <property type="entry name" value="AAA+_ATPase"/>
</dbReference>
<reference evidence="9" key="1">
    <citation type="submission" date="2020-12" db="EMBL/GenBank/DDBJ databases">
        <title>Geomonas sp. Red875, isolated from river sediment.</title>
        <authorList>
            <person name="Xu Z."/>
            <person name="Zhang Z."/>
            <person name="Masuda Y."/>
            <person name="Itoh H."/>
            <person name="Senoo K."/>
        </authorList>
    </citation>
    <scope>NUCLEOTIDE SEQUENCE</scope>
    <source>
        <strain evidence="9">Red875</strain>
    </source>
</reference>
<keyword evidence="4" id="KW-0547">Nucleotide-binding</keyword>
<sequence>MSNLLEVRDLYKTYGGGPSKVEVLKGIDLTVAAGDTMALVGKSGAGKSTLLHVMGTIDRPSSGQILFDGEDIFRLGDQPLAAFRNRSIGFVFQFHHLLPEFTALENVMMPLLIGGVKRSEAAEKALPLLQDVGLSHRITHRPGELSGGEQQRVAIARALVRSPRILLADEPTGNLDTRTSEEVHSLLYSIQERTGIALVIVTHNEKLAAGMGRIIRLADGRIVEE</sequence>
<dbReference type="PANTHER" id="PTHR24220:SF689">
    <property type="entry name" value="LIPOPROTEIN-RELEASING SYSTEM ATP-BINDING PROTEIN LOLD"/>
    <property type="match status" value="1"/>
</dbReference>
<dbReference type="GO" id="GO:0016887">
    <property type="term" value="F:ATP hydrolysis activity"/>
    <property type="evidence" value="ECO:0007669"/>
    <property type="project" value="InterPro"/>
</dbReference>
<evidence type="ECO:0000256" key="5">
    <source>
        <dbReference type="ARBA" id="ARBA00022840"/>
    </source>
</evidence>
<dbReference type="InterPro" id="IPR027417">
    <property type="entry name" value="P-loop_NTPase"/>
</dbReference>
<dbReference type="RefSeq" id="WP_199384853.1">
    <property type="nucleotide sequence ID" value="NZ_JAEMHM010000011.1"/>
</dbReference>
<dbReference type="GO" id="GO:0044874">
    <property type="term" value="P:lipoprotein localization to outer membrane"/>
    <property type="evidence" value="ECO:0007669"/>
    <property type="project" value="TreeGrafter"/>
</dbReference>
<keyword evidence="6" id="KW-1278">Translocase</keyword>
<organism evidence="9 10">
    <name type="scientific">Geomesophilobacter sediminis</name>
    <dbReference type="NCBI Taxonomy" id="2798584"/>
    <lineage>
        <taxon>Bacteria</taxon>
        <taxon>Pseudomonadati</taxon>
        <taxon>Thermodesulfobacteriota</taxon>
        <taxon>Desulfuromonadia</taxon>
        <taxon>Geobacterales</taxon>
        <taxon>Geobacteraceae</taxon>
        <taxon>Geomesophilobacter</taxon>
    </lineage>
</organism>
<evidence type="ECO:0000313" key="10">
    <source>
        <dbReference type="Proteomes" id="UP000636888"/>
    </source>
</evidence>
<evidence type="ECO:0000313" key="9">
    <source>
        <dbReference type="EMBL" id="MBJ6725964.1"/>
    </source>
</evidence>
<dbReference type="PANTHER" id="PTHR24220">
    <property type="entry name" value="IMPORT ATP-BINDING PROTEIN"/>
    <property type="match status" value="1"/>
</dbReference>
<comment type="caution">
    <text evidence="9">The sequence shown here is derived from an EMBL/GenBank/DDBJ whole genome shotgun (WGS) entry which is preliminary data.</text>
</comment>
<evidence type="ECO:0000256" key="4">
    <source>
        <dbReference type="ARBA" id="ARBA00022741"/>
    </source>
</evidence>
<dbReference type="InterPro" id="IPR017911">
    <property type="entry name" value="MacB-like_ATP-bd"/>
</dbReference>
<dbReference type="EMBL" id="JAEMHM010000011">
    <property type="protein sequence ID" value="MBJ6725964.1"/>
    <property type="molecule type" value="Genomic_DNA"/>
</dbReference>
<feature type="domain" description="ABC transporter" evidence="8">
    <location>
        <begin position="5"/>
        <end position="225"/>
    </location>
</feature>